<dbReference type="GO" id="GO:0008881">
    <property type="term" value="F:glutamate racemase activity"/>
    <property type="evidence" value="ECO:0007669"/>
    <property type="project" value="UniProtKB-UniRule"/>
</dbReference>
<reference evidence="8" key="1">
    <citation type="journal article" date="2020" name="mSystems">
        <title>Genome- and Community-Level Interaction Insights into Carbon Utilization and Element Cycling Functions of Hydrothermarchaeota in Hydrothermal Sediment.</title>
        <authorList>
            <person name="Zhou Z."/>
            <person name="Liu Y."/>
            <person name="Xu W."/>
            <person name="Pan J."/>
            <person name="Luo Z.H."/>
            <person name="Li M."/>
        </authorList>
    </citation>
    <scope>NUCLEOTIDE SEQUENCE [LARGE SCALE GENOMIC DNA]</scope>
    <source>
        <strain evidence="8">SpSt-1182</strain>
    </source>
</reference>
<proteinExistence type="inferred from homology"/>
<protein>
    <recommendedName>
        <fullName evidence="2 7">Glutamate racemase</fullName>
        <ecNumber evidence="2 7">5.1.1.3</ecNumber>
    </recommendedName>
</protein>
<evidence type="ECO:0000256" key="7">
    <source>
        <dbReference type="HAMAP-Rule" id="MF_00258"/>
    </source>
</evidence>
<accession>A0A7V0T7P9</accession>
<feature type="active site" description="Proton donor/acceptor" evidence="7">
    <location>
        <position position="86"/>
    </location>
</feature>
<dbReference type="InterPro" id="IPR004391">
    <property type="entry name" value="Glu_race"/>
</dbReference>
<dbReference type="Pfam" id="PF01177">
    <property type="entry name" value="Asp_Glu_race"/>
    <property type="match status" value="1"/>
</dbReference>
<keyword evidence="4 7" id="KW-0573">Peptidoglycan synthesis</keyword>
<comment type="function">
    <text evidence="7">Provides the (R)-glutamate required for cell wall biosynthesis.</text>
</comment>
<evidence type="ECO:0000256" key="3">
    <source>
        <dbReference type="ARBA" id="ARBA00022960"/>
    </source>
</evidence>
<evidence type="ECO:0000256" key="4">
    <source>
        <dbReference type="ARBA" id="ARBA00022984"/>
    </source>
</evidence>
<comment type="caution">
    <text evidence="8">The sequence shown here is derived from an EMBL/GenBank/DDBJ whole genome shotgun (WGS) entry which is preliminary data.</text>
</comment>
<feature type="binding site" evidence="7">
    <location>
        <begin position="198"/>
        <end position="199"/>
    </location>
    <ligand>
        <name>substrate</name>
    </ligand>
</feature>
<dbReference type="PANTHER" id="PTHR21198">
    <property type="entry name" value="GLUTAMATE RACEMASE"/>
    <property type="match status" value="1"/>
</dbReference>
<organism evidence="8">
    <name type="scientific">candidate division WOR-3 bacterium</name>
    <dbReference type="NCBI Taxonomy" id="2052148"/>
    <lineage>
        <taxon>Bacteria</taxon>
        <taxon>Bacteria division WOR-3</taxon>
    </lineage>
</organism>
<feature type="active site" description="Proton donor/acceptor" evidence="7">
    <location>
        <position position="197"/>
    </location>
</feature>
<evidence type="ECO:0000256" key="1">
    <source>
        <dbReference type="ARBA" id="ARBA00001602"/>
    </source>
</evidence>
<evidence type="ECO:0000256" key="2">
    <source>
        <dbReference type="ARBA" id="ARBA00013090"/>
    </source>
</evidence>
<feature type="binding site" evidence="7">
    <location>
        <begin position="23"/>
        <end position="24"/>
    </location>
    <ligand>
        <name>substrate</name>
    </ligand>
</feature>
<dbReference type="Gene3D" id="3.40.50.1860">
    <property type="match status" value="2"/>
</dbReference>
<dbReference type="EMBL" id="DSBX01000365">
    <property type="protein sequence ID" value="HDR00512.1"/>
    <property type="molecule type" value="Genomic_DNA"/>
</dbReference>
<dbReference type="GO" id="GO:0071555">
    <property type="term" value="P:cell wall organization"/>
    <property type="evidence" value="ECO:0007669"/>
    <property type="project" value="UniProtKB-KW"/>
</dbReference>
<name>A0A7V0T7P9_UNCW3</name>
<dbReference type="NCBIfam" id="TIGR00067">
    <property type="entry name" value="glut_race"/>
    <property type="match status" value="1"/>
</dbReference>
<gene>
    <name evidence="7" type="primary">murI</name>
    <name evidence="8" type="ORF">ENN51_09565</name>
</gene>
<dbReference type="PANTHER" id="PTHR21198:SF2">
    <property type="entry name" value="GLUTAMATE RACEMASE"/>
    <property type="match status" value="1"/>
</dbReference>
<dbReference type="InterPro" id="IPR033134">
    <property type="entry name" value="Asp/Glu_racemase_AS_2"/>
</dbReference>
<keyword evidence="5 7" id="KW-0413">Isomerase</keyword>
<keyword evidence="6 7" id="KW-0961">Cell wall biogenesis/degradation</keyword>
<dbReference type="InterPro" id="IPR001920">
    <property type="entry name" value="Asp/Glu_race"/>
</dbReference>
<sequence length="279" mass="28636">MATCRDTSPASGPGAAAPVGVFDSGIGGLTVVRALRARLPGESIVYFGDTARVPYGTKSAETITRFAGECAGFLLDRGVKLIVVACHSAASVALAELARRLPVPVVGVLEPGARALARATRRNRVAVIGTRATVLAGAYERAVREHSPGIEVLARPAPLFVPLAEEGWVEGEVPELVAHRYLDGFREEGVDALLLGCTHFPLLAGVIAAALGPGVRVVDSAEETAAEVATVLAGRGLAAAASAGRLCCYLSDIPPSFEALAARFLGGPPGEVVRASVGR</sequence>
<dbReference type="GO" id="GO:0009252">
    <property type="term" value="P:peptidoglycan biosynthetic process"/>
    <property type="evidence" value="ECO:0007669"/>
    <property type="project" value="UniProtKB-UniRule"/>
</dbReference>
<dbReference type="Proteomes" id="UP000885672">
    <property type="component" value="Unassembled WGS sequence"/>
</dbReference>
<dbReference type="GO" id="GO:0008360">
    <property type="term" value="P:regulation of cell shape"/>
    <property type="evidence" value="ECO:0007669"/>
    <property type="project" value="UniProtKB-KW"/>
</dbReference>
<comment type="catalytic activity">
    <reaction evidence="1 7">
        <text>L-glutamate = D-glutamate</text>
        <dbReference type="Rhea" id="RHEA:12813"/>
        <dbReference type="ChEBI" id="CHEBI:29985"/>
        <dbReference type="ChEBI" id="CHEBI:29986"/>
        <dbReference type="EC" id="5.1.1.3"/>
    </reaction>
</comment>
<dbReference type="UniPathway" id="UPA00219"/>
<dbReference type="HAMAP" id="MF_00258">
    <property type="entry name" value="Glu_racemase"/>
    <property type="match status" value="1"/>
</dbReference>
<dbReference type="SUPFAM" id="SSF53681">
    <property type="entry name" value="Aspartate/glutamate racemase"/>
    <property type="match status" value="2"/>
</dbReference>
<comment type="pathway">
    <text evidence="7">Cell wall biogenesis; peptidoglycan biosynthesis.</text>
</comment>
<evidence type="ECO:0000256" key="6">
    <source>
        <dbReference type="ARBA" id="ARBA00023316"/>
    </source>
</evidence>
<dbReference type="EC" id="5.1.1.3" evidence="2 7"/>
<comment type="similarity">
    <text evidence="7">Belongs to the aspartate/glutamate racemases family.</text>
</comment>
<feature type="binding site" evidence="7">
    <location>
        <begin position="55"/>
        <end position="56"/>
    </location>
    <ligand>
        <name>substrate</name>
    </ligand>
</feature>
<evidence type="ECO:0000256" key="5">
    <source>
        <dbReference type="ARBA" id="ARBA00023235"/>
    </source>
</evidence>
<dbReference type="InterPro" id="IPR015942">
    <property type="entry name" value="Asp/Glu/hydantoin_racemase"/>
</dbReference>
<dbReference type="AlphaFoldDB" id="A0A7V0T7P9"/>
<dbReference type="FunFam" id="3.40.50.1860:FF:000001">
    <property type="entry name" value="Glutamate racemase"/>
    <property type="match status" value="1"/>
</dbReference>
<comment type="caution">
    <text evidence="7">Lacks conserved residue(s) required for the propagation of feature annotation.</text>
</comment>
<keyword evidence="3 7" id="KW-0133">Cell shape</keyword>
<evidence type="ECO:0000313" key="8">
    <source>
        <dbReference type="EMBL" id="HDR00512.1"/>
    </source>
</evidence>
<dbReference type="PROSITE" id="PS00924">
    <property type="entry name" value="ASP_GLU_RACEMASE_2"/>
    <property type="match status" value="1"/>
</dbReference>